<feature type="transmembrane region" description="Helical" evidence="1">
    <location>
        <begin position="50"/>
        <end position="68"/>
    </location>
</feature>
<dbReference type="EMBL" id="WRXN01000006">
    <property type="protein sequence ID" value="MVT09741.1"/>
    <property type="molecule type" value="Genomic_DNA"/>
</dbReference>
<feature type="transmembrane region" description="Helical" evidence="1">
    <location>
        <begin position="102"/>
        <end position="119"/>
    </location>
</feature>
<keyword evidence="1" id="KW-0812">Transmembrane</keyword>
<accession>A0A7K1U5V2</accession>
<proteinExistence type="predicted"/>
<dbReference type="PANTHER" id="PTHR34262">
    <property type="entry name" value="TRANSMEMBRANE PROTEIN 220"/>
    <property type="match status" value="1"/>
</dbReference>
<keyword evidence="1" id="KW-1133">Transmembrane helix</keyword>
<keyword evidence="1" id="KW-0472">Membrane</keyword>
<protein>
    <recommendedName>
        <fullName evidence="4">Transmembrane family 220 protein</fullName>
    </recommendedName>
</protein>
<evidence type="ECO:0000313" key="3">
    <source>
        <dbReference type="Proteomes" id="UP000461730"/>
    </source>
</evidence>
<sequence>MKIFNIIFCILFIVFAGLQYNDPDPYVWMPIYLFGAVCCYLAARKRFYRSAYVIGIFIYLAYAAYLFFDKNGVIDWAVEHHGENIAGTMKASTPWIEETREFFGLAILIIVLMINYAYAGKLQKKQQQ</sequence>
<comment type="caution">
    <text evidence="2">The sequence shown here is derived from an EMBL/GenBank/DDBJ whole genome shotgun (WGS) entry which is preliminary data.</text>
</comment>
<feature type="transmembrane region" description="Helical" evidence="1">
    <location>
        <begin position="26"/>
        <end position="43"/>
    </location>
</feature>
<keyword evidence="3" id="KW-1185">Reference proteome</keyword>
<dbReference type="Proteomes" id="UP000461730">
    <property type="component" value="Unassembled WGS sequence"/>
</dbReference>
<organism evidence="2 3">
    <name type="scientific">Chitinophaga tropicalis</name>
    <dbReference type="NCBI Taxonomy" id="2683588"/>
    <lineage>
        <taxon>Bacteria</taxon>
        <taxon>Pseudomonadati</taxon>
        <taxon>Bacteroidota</taxon>
        <taxon>Chitinophagia</taxon>
        <taxon>Chitinophagales</taxon>
        <taxon>Chitinophagaceae</taxon>
        <taxon>Chitinophaga</taxon>
    </lineage>
</organism>
<evidence type="ECO:0000313" key="2">
    <source>
        <dbReference type="EMBL" id="MVT09741.1"/>
    </source>
</evidence>
<evidence type="ECO:0000256" key="1">
    <source>
        <dbReference type="SAM" id="Phobius"/>
    </source>
</evidence>
<dbReference type="PANTHER" id="PTHR34262:SF1">
    <property type="entry name" value="TRANSMEMBRANE PROTEIN 220"/>
    <property type="match status" value="1"/>
</dbReference>
<dbReference type="InterPro" id="IPR029377">
    <property type="entry name" value="TMEM220"/>
</dbReference>
<dbReference type="RefSeq" id="WP_157307182.1">
    <property type="nucleotide sequence ID" value="NZ_WRXN01000006.1"/>
</dbReference>
<reference evidence="2 3" key="1">
    <citation type="submission" date="2019-12" db="EMBL/GenBank/DDBJ databases">
        <title>Chitinophaga sp. strain ysch24 (GDMCC 1.1355), whole genome shotgun sequence.</title>
        <authorList>
            <person name="Zhang X."/>
        </authorList>
    </citation>
    <scope>NUCLEOTIDE SEQUENCE [LARGE SCALE GENOMIC DNA]</scope>
    <source>
        <strain evidence="3">ysch24</strain>
    </source>
</reference>
<gene>
    <name evidence="2" type="ORF">GO493_15835</name>
</gene>
<dbReference type="Pfam" id="PF15071">
    <property type="entry name" value="TMEM220"/>
    <property type="match status" value="1"/>
</dbReference>
<evidence type="ECO:0008006" key="4">
    <source>
        <dbReference type="Google" id="ProtNLM"/>
    </source>
</evidence>
<name>A0A7K1U5V2_9BACT</name>
<dbReference type="AlphaFoldDB" id="A0A7K1U5V2"/>